<protein>
    <recommendedName>
        <fullName evidence="4">Phospholipase</fullName>
    </recommendedName>
</protein>
<dbReference type="GeneID" id="27700966"/>
<dbReference type="AlphaFoldDB" id="A0A0D2I2N2"/>
<proteinExistence type="predicted"/>
<dbReference type="RefSeq" id="XP_016617813.1">
    <property type="nucleotide sequence ID" value="XM_016765768.1"/>
</dbReference>
<name>A0A0D2I2N2_CLAB1</name>
<evidence type="ECO:0000313" key="3">
    <source>
        <dbReference type="Proteomes" id="UP000053789"/>
    </source>
</evidence>
<dbReference type="InterPro" id="IPR029058">
    <property type="entry name" value="AB_hydrolase_fold"/>
</dbReference>
<keyword evidence="3" id="KW-1185">Reference proteome</keyword>
<dbReference type="Proteomes" id="UP000053789">
    <property type="component" value="Unassembled WGS sequence"/>
</dbReference>
<gene>
    <name evidence="2" type="ORF">Z519_08038</name>
</gene>
<feature type="compositionally biased region" description="Basic and acidic residues" evidence="1">
    <location>
        <begin position="29"/>
        <end position="46"/>
    </location>
</feature>
<evidence type="ECO:0000256" key="1">
    <source>
        <dbReference type="SAM" id="MobiDB-lite"/>
    </source>
</evidence>
<evidence type="ECO:0000313" key="2">
    <source>
        <dbReference type="EMBL" id="KIW91144.1"/>
    </source>
</evidence>
<reference evidence="2" key="1">
    <citation type="submission" date="2015-01" db="EMBL/GenBank/DDBJ databases">
        <title>The Genome Sequence of Cladophialophora bantiana CBS 173.52.</title>
        <authorList>
            <consortium name="The Broad Institute Genomics Platform"/>
            <person name="Cuomo C."/>
            <person name="de Hoog S."/>
            <person name="Gorbushina A."/>
            <person name="Stielow B."/>
            <person name="Teixiera M."/>
            <person name="Abouelleil A."/>
            <person name="Chapman S.B."/>
            <person name="Priest M."/>
            <person name="Young S.K."/>
            <person name="Wortman J."/>
            <person name="Nusbaum C."/>
            <person name="Birren B."/>
        </authorList>
    </citation>
    <scope>NUCLEOTIDE SEQUENCE [LARGE SCALE GENOMIC DNA]</scope>
    <source>
        <strain evidence="2">CBS 173.52</strain>
    </source>
</reference>
<organism evidence="2 3">
    <name type="scientific">Cladophialophora bantiana (strain ATCC 10958 / CBS 173.52 / CDC B-1940 / NIH 8579)</name>
    <name type="common">Xylohypha bantiana</name>
    <dbReference type="NCBI Taxonomy" id="1442370"/>
    <lineage>
        <taxon>Eukaryota</taxon>
        <taxon>Fungi</taxon>
        <taxon>Dikarya</taxon>
        <taxon>Ascomycota</taxon>
        <taxon>Pezizomycotina</taxon>
        <taxon>Eurotiomycetes</taxon>
        <taxon>Chaetothyriomycetidae</taxon>
        <taxon>Chaetothyriales</taxon>
        <taxon>Herpotrichiellaceae</taxon>
        <taxon>Cladophialophora</taxon>
    </lineage>
</organism>
<dbReference type="EMBL" id="KN846991">
    <property type="protein sequence ID" value="KIW91144.1"/>
    <property type="molecule type" value="Genomic_DNA"/>
</dbReference>
<dbReference type="VEuPathDB" id="FungiDB:Z519_08038"/>
<feature type="region of interest" description="Disordered" evidence="1">
    <location>
        <begin position="1"/>
        <end position="79"/>
    </location>
</feature>
<dbReference type="Gene3D" id="3.40.50.1820">
    <property type="entry name" value="alpha/beta hydrolase"/>
    <property type="match status" value="1"/>
</dbReference>
<dbReference type="OrthoDB" id="2152248at2759"/>
<dbReference type="HOGENOM" id="CLU_1885527_0_0_1"/>
<evidence type="ECO:0008006" key="4">
    <source>
        <dbReference type="Google" id="ProtNLM"/>
    </source>
</evidence>
<accession>A0A0D2I2N2</accession>
<sequence length="135" mass="14729">MTPQTPPPTSDRVAATGGGGDAASVAARLVRDDPEKNPNSLHDFHTVKRGPKNVPAVVMPTPTSSTEERKRPKNPGHSYAHTEHVRFDYFNQRASNAPFGYEHFVSLPPSYAEDSAKAWPLVLFLHGAGESQRGR</sequence>